<keyword evidence="2 5" id="KW-0285">Flavoprotein</keyword>
<dbReference type="GO" id="GO:0050660">
    <property type="term" value="F:flavin adenine dinucleotide binding"/>
    <property type="evidence" value="ECO:0007669"/>
    <property type="project" value="UniProtKB-UniRule"/>
</dbReference>
<keyword evidence="9" id="KW-1185">Reference proteome</keyword>
<evidence type="ECO:0000256" key="6">
    <source>
        <dbReference type="SAM" id="MobiDB-lite"/>
    </source>
</evidence>
<organism evidence="8 9">
    <name type="scientific">Hymenobacter rigui</name>
    <dbReference type="NCBI Taxonomy" id="334424"/>
    <lineage>
        <taxon>Bacteria</taxon>
        <taxon>Pseudomonadati</taxon>
        <taxon>Bacteroidota</taxon>
        <taxon>Cytophagia</taxon>
        <taxon>Cytophagales</taxon>
        <taxon>Hymenobacteraceae</taxon>
        <taxon>Hymenobacter</taxon>
    </lineage>
</organism>
<dbReference type="RefSeq" id="WP_125417609.1">
    <property type="nucleotide sequence ID" value="NZ_RWIT01000001.1"/>
</dbReference>
<dbReference type="InterPro" id="IPR037513">
    <property type="entry name" value="NQO"/>
</dbReference>
<proteinExistence type="inferred from homology"/>
<reference evidence="8 9" key="1">
    <citation type="submission" date="2018-12" db="EMBL/GenBank/DDBJ databases">
        <authorList>
            <person name="Feng G."/>
            <person name="Zhu H."/>
        </authorList>
    </citation>
    <scope>NUCLEOTIDE SEQUENCE [LARGE SCALE GENOMIC DNA]</scope>
    <source>
        <strain evidence="8 9">KCTC 12533</strain>
    </source>
</reference>
<evidence type="ECO:0000313" key="8">
    <source>
        <dbReference type="EMBL" id="RSK51132.1"/>
    </source>
</evidence>
<evidence type="ECO:0000256" key="5">
    <source>
        <dbReference type="HAMAP-Rule" id="MF_01017"/>
    </source>
</evidence>
<dbReference type="Gene3D" id="3.40.50.360">
    <property type="match status" value="1"/>
</dbReference>
<dbReference type="EMBL" id="RWIT01000001">
    <property type="protein sequence ID" value="RSK51132.1"/>
    <property type="molecule type" value="Genomic_DNA"/>
</dbReference>
<dbReference type="GO" id="GO:0050136">
    <property type="term" value="F:NADH dehydrogenase (quinone) (non-electrogenic) activity"/>
    <property type="evidence" value="ECO:0007669"/>
    <property type="project" value="RHEA"/>
</dbReference>
<name>A0A428KWS4_9BACT</name>
<dbReference type="GO" id="GO:0016020">
    <property type="term" value="C:membrane"/>
    <property type="evidence" value="ECO:0007669"/>
    <property type="project" value="TreeGrafter"/>
</dbReference>
<comment type="cofactor">
    <cofactor evidence="5">
        <name>FMN</name>
        <dbReference type="ChEBI" id="CHEBI:58210"/>
    </cofactor>
    <text evidence="5">Binds 1 FMN per monomer.</text>
</comment>
<dbReference type="InterPro" id="IPR005025">
    <property type="entry name" value="FMN_Rdtase-like_dom"/>
</dbReference>
<dbReference type="NCBIfam" id="NF002999">
    <property type="entry name" value="PRK03767.1"/>
    <property type="match status" value="1"/>
</dbReference>
<evidence type="ECO:0000259" key="7">
    <source>
        <dbReference type="PROSITE" id="PS50902"/>
    </source>
</evidence>
<evidence type="ECO:0000256" key="2">
    <source>
        <dbReference type="ARBA" id="ARBA00022630"/>
    </source>
</evidence>
<keyword evidence="4 5" id="KW-0560">Oxidoreductase</keyword>
<feature type="binding site" evidence="5">
    <location>
        <begin position="9"/>
        <end position="14"/>
    </location>
    <ligand>
        <name>FMN</name>
        <dbReference type="ChEBI" id="CHEBI:58210"/>
    </ligand>
</feature>
<comment type="catalytic activity">
    <reaction evidence="5">
        <text>a quinone + NADH + H(+) = a quinol + NAD(+)</text>
        <dbReference type="Rhea" id="RHEA:46160"/>
        <dbReference type="ChEBI" id="CHEBI:15378"/>
        <dbReference type="ChEBI" id="CHEBI:24646"/>
        <dbReference type="ChEBI" id="CHEBI:57540"/>
        <dbReference type="ChEBI" id="CHEBI:57945"/>
        <dbReference type="ChEBI" id="CHEBI:132124"/>
        <dbReference type="EC" id="1.6.5.2"/>
    </reaction>
</comment>
<evidence type="ECO:0000256" key="4">
    <source>
        <dbReference type="ARBA" id="ARBA00023002"/>
    </source>
</evidence>
<dbReference type="GO" id="GO:0050661">
    <property type="term" value="F:NADP binding"/>
    <property type="evidence" value="ECO:0007669"/>
    <property type="project" value="UniProtKB-UniRule"/>
</dbReference>
<feature type="binding site" evidence="5">
    <location>
        <begin position="82"/>
        <end position="84"/>
    </location>
    <ligand>
        <name>FMN</name>
        <dbReference type="ChEBI" id="CHEBI:58210"/>
    </ligand>
</feature>
<feature type="binding site" evidence="5">
    <location>
        <position position="11"/>
    </location>
    <ligand>
        <name>NAD(+)</name>
        <dbReference type="ChEBI" id="CHEBI:57540"/>
    </ligand>
</feature>
<dbReference type="Pfam" id="PF03358">
    <property type="entry name" value="FMN_red"/>
    <property type="match status" value="1"/>
</dbReference>
<dbReference type="PROSITE" id="PS50902">
    <property type="entry name" value="FLAVODOXIN_LIKE"/>
    <property type="match status" value="1"/>
</dbReference>
<comment type="similarity">
    <text evidence="1 5">Belongs to the WrbA family.</text>
</comment>
<feature type="binding site" evidence="5">
    <location>
        <position position="138"/>
    </location>
    <ligand>
        <name>FMN</name>
        <dbReference type="ChEBI" id="CHEBI:58210"/>
    </ligand>
</feature>
<dbReference type="SUPFAM" id="SSF52218">
    <property type="entry name" value="Flavoproteins"/>
    <property type="match status" value="1"/>
</dbReference>
<protein>
    <recommendedName>
        <fullName evidence="5">NAD(P)H dehydrogenase (quinone)</fullName>
        <ecNumber evidence="5">1.6.5.2</ecNumber>
    </recommendedName>
    <alternativeName>
        <fullName evidence="5">NAD(P)H:quinone oxidoreductase</fullName>
        <shortName evidence="5">NQO</shortName>
    </alternativeName>
</protein>
<dbReference type="InterPro" id="IPR008254">
    <property type="entry name" value="Flavodoxin/NO_synth"/>
</dbReference>
<keyword evidence="5" id="KW-0547">Nucleotide-binding</keyword>
<dbReference type="GO" id="GO:0008753">
    <property type="term" value="F:NADPH dehydrogenase (quinone) activity"/>
    <property type="evidence" value="ECO:0007669"/>
    <property type="project" value="RHEA"/>
</dbReference>
<evidence type="ECO:0000256" key="3">
    <source>
        <dbReference type="ARBA" id="ARBA00022643"/>
    </source>
</evidence>
<keyword evidence="3 5" id="KW-0288">FMN</keyword>
<dbReference type="InterPro" id="IPR029039">
    <property type="entry name" value="Flavoprotein-like_sf"/>
</dbReference>
<evidence type="ECO:0000313" key="9">
    <source>
        <dbReference type="Proteomes" id="UP000273500"/>
    </source>
</evidence>
<dbReference type="InterPro" id="IPR010089">
    <property type="entry name" value="Flavoprotein_WrbA-like"/>
</dbReference>
<comment type="caution">
    <text evidence="5">Lacks conserved residue(s) required for the propagation of feature annotation.</text>
</comment>
<feature type="region of interest" description="Disordered" evidence="6">
    <location>
        <begin position="161"/>
        <end position="191"/>
    </location>
</feature>
<dbReference type="FunFam" id="3.40.50.360:FF:000001">
    <property type="entry name" value="NAD(P)H dehydrogenase (Quinone) FQR1-like"/>
    <property type="match status" value="1"/>
</dbReference>
<dbReference type="EC" id="1.6.5.2" evidence="5"/>
<dbReference type="AlphaFoldDB" id="A0A428KWS4"/>
<accession>A0A428KWS4</accession>
<gene>
    <name evidence="8" type="ORF">EI291_02110</name>
</gene>
<dbReference type="GO" id="GO:0010181">
    <property type="term" value="F:FMN binding"/>
    <property type="evidence" value="ECO:0007669"/>
    <property type="project" value="InterPro"/>
</dbReference>
<dbReference type="Proteomes" id="UP000273500">
    <property type="component" value="Unassembled WGS sequence"/>
</dbReference>
<dbReference type="PANTHER" id="PTHR30546">
    <property type="entry name" value="FLAVODOXIN-RELATED PROTEIN WRBA-RELATED"/>
    <property type="match status" value="1"/>
</dbReference>
<comment type="catalytic activity">
    <reaction evidence="5">
        <text>a quinone + NADPH + H(+) = a quinol + NADP(+)</text>
        <dbReference type="Rhea" id="RHEA:46164"/>
        <dbReference type="ChEBI" id="CHEBI:15378"/>
        <dbReference type="ChEBI" id="CHEBI:24646"/>
        <dbReference type="ChEBI" id="CHEBI:57783"/>
        <dbReference type="ChEBI" id="CHEBI:58349"/>
        <dbReference type="ChEBI" id="CHEBI:132124"/>
        <dbReference type="EC" id="1.6.5.2"/>
    </reaction>
</comment>
<dbReference type="HAMAP" id="MF_01017">
    <property type="entry name" value="NQOR"/>
    <property type="match status" value="1"/>
</dbReference>
<evidence type="ECO:0000256" key="1">
    <source>
        <dbReference type="ARBA" id="ARBA00006961"/>
    </source>
</evidence>
<keyword evidence="5" id="KW-0521">NADP</keyword>
<dbReference type="NCBIfam" id="TIGR01755">
    <property type="entry name" value="flav_wrbA"/>
    <property type="match status" value="1"/>
</dbReference>
<feature type="domain" description="Flavodoxin-like" evidence="7">
    <location>
        <begin position="3"/>
        <end position="194"/>
    </location>
</feature>
<keyword evidence="5" id="KW-0520">NAD</keyword>
<feature type="binding site" evidence="5">
    <location>
        <position position="102"/>
    </location>
    <ligand>
        <name>substrate</name>
    </ligand>
</feature>
<comment type="caution">
    <text evidence="8">The sequence shown here is derived from an EMBL/GenBank/DDBJ whole genome shotgun (WGS) entry which is preliminary data.</text>
</comment>
<dbReference type="OrthoDB" id="9806350at2"/>
<dbReference type="PANTHER" id="PTHR30546:SF23">
    <property type="entry name" value="FLAVOPROTEIN-LIKE PROTEIN YCP4-RELATED"/>
    <property type="match status" value="1"/>
</dbReference>
<dbReference type="GO" id="GO:0051287">
    <property type="term" value="F:NAD binding"/>
    <property type="evidence" value="ECO:0007669"/>
    <property type="project" value="UniProtKB-UniRule"/>
</dbReference>
<sequence length="204" mass="21823">MKTLVLFYSTYGHVYKLAEAVAEGARQVADNEVIIKRVPETLPKELLDQIGATQAQKAFEHIPVAKPEELDQYDAIIIGTPTRYGNVCSQIQAFLDGTGALWAQGKLVGKVGGGFVSTATQHGGQEMTLRSLHTEMLHHGLVIVGLPYAWQGQMGHTDVTGGTPYGASTVAGGQGERQPSGNELEGARFQGRHTAEIAKKLAAK</sequence>